<feature type="domain" description="PPPDE" evidence="4">
    <location>
        <begin position="7"/>
        <end position="147"/>
    </location>
</feature>
<gene>
    <name evidence="5" type="ORF">WICANDRAFT_28964</name>
</gene>
<dbReference type="OrthoDB" id="21221at2759"/>
<proteinExistence type="inferred from homology"/>
<evidence type="ECO:0000259" key="4">
    <source>
        <dbReference type="PROSITE" id="PS51858"/>
    </source>
</evidence>
<dbReference type="GO" id="GO:0006508">
    <property type="term" value="P:proteolysis"/>
    <property type="evidence" value="ECO:0007669"/>
    <property type="project" value="UniProtKB-KW"/>
</dbReference>
<dbReference type="Pfam" id="PF05903">
    <property type="entry name" value="Peptidase_C97"/>
    <property type="match status" value="1"/>
</dbReference>
<dbReference type="InterPro" id="IPR042266">
    <property type="entry name" value="PPPDE_sf"/>
</dbReference>
<name>A0A1E3P642_WICAA</name>
<reference evidence="5 6" key="1">
    <citation type="journal article" date="2016" name="Proc. Natl. Acad. Sci. U.S.A.">
        <title>Comparative genomics of biotechnologically important yeasts.</title>
        <authorList>
            <person name="Riley R."/>
            <person name="Haridas S."/>
            <person name="Wolfe K.H."/>
            <person name="Lopes M.R."/>
            <person name="Hittinger C.T."/>
            <person name="Goeker M."/>
            <person name="Salamov A.A."/>
            <person name="Wisecaver J.H."/>
            <person name="Long T.M."/>
            <person name="Calvey C.H."/>
            <person name="Aerts A.L."/>
            <person name="Barry K.W."/>
            <person name="Choi C."/>
            <person name="Clum A."/>
            <person name="Coughlan A.Y."/>
            <person name="Deshpande S."/>
            <person name="Douglass A.P."/>
            <person name="Hanson S.J."/>
            <person name="Klenk H.-P."/>
            <person name="LaButti K.M."/>
            <person name="Lapidus A."/>
            <person name="Lindquist E.A."/>
            <person name="Lipzen A.M."/>
            <person name="Meier-Kolthoff J.P."/>
            <person name="Ohm R.A."/>
            <person name="Otillar R.P."/>
            <person name="Pangilinan J.L."/>
            <person name="Peng Y."/>
            <person name="Rokas A."/>
            <person name="Rosa C.A."/>
            <person name="Scheuner C."/>
            <person name="Sibirny A.A."/>
            <person name="Slot J.C."/>
            <person name="Stielow J.B."/>
            <person name="Sun H."/>
            <person name="Kurtzman C.P."/>
            <person name="Blackwell M."/>
            <person name="Grigoriev I.V."/>
            <person name="Jeffries T.W."/>
        </authorList>
    </citation>
    <scope>NUCLEOTIDE SEQUENCE [LARGE SCALE GENOMIC DNA]</scope>
    <source>
        <strain evidence="6">ATCC 58044 / CBS 1984 / NCYC 433 / NRRL Y-366-8</strain>
    </source>
</reference>
<comment type="similarity">
    <text evidence="1">Belongs to the DeSI family.</text>
</comment>
<dbReference type="GO" id="GO:0008233">
    <property type="term" value="F:peptidase activity"/>
    <property type="evidence" value="ECO:0007669"/>
    <property type="project" value="UniProtKB-KW"/>
</dbReference>
<evidence type="ECO:0000256" key="3">
    <source>
        <dbReference type="ARBA" id="ARBA00022801"/>
    </source>
</evidence>
<dbReference type="PROSITE" id="PS51858">
    <property type="entry name" value="PPPDE"/>
    <property type="match status" value="1"/>
</dbReference>
<dbReference type="EMBL" id="KV454209">
    <property type="protein sequence ID" value="ODQ60724.1"/>
    <property type="molecule type" value="Genomic_DNA"/>
</dbReference>
<evidence type="ECO:0000256" key="2">
    <source>
        <dbReference type="ARBA" id="ARBA00022670"/>
    </source>
</evidence>
<dbReference type="Proteomes" id="UP000094112">
    <property type="component" value="Unassembled WGS sequence"/>
</dbReference>
<keyword evidence="6" id="KW-1185">Reference proteome</keyword>
<keyword evidence="3" id="KW-0378">Hydrolase</keyword>
<evidence type="ECO:0000313" key="5">
    <source>
        <dbReference type="EMBL" id="ODQ60724.1"/>
    </source>
</evidence>
<dbReference type="SMART" id="SM01179">
    <property type="entry name" value="DUF862"/>
    <property type="match status" value="1"/>
</dbReference>
<dbReference type="GO" id="GO:0070646">
    <property type="term" value="P:protein modification by small protein removal"/>
    <property type="evidence" value="ECO:0007669"/>
    <property type="project" value="TreeGrafter"/>
</dbReference>
<evidence type="ECO:0000256" key="1">
    <source>
        <dbReference type="ARBA" id="ARBA00008140"/>
    </source>
</evidence>
<dbReference type="PANTHER" id="PTHR12378">
    <property type="entry name" value="DESUMOYLATING ISOPEPTIDASE"/>
    <property type="match status" value="1"/>
</dbReference>
<sequence length="151" mass="17221">MSEDQPTPIQLNIYDLSQGLAAQLSLPLIGIHLKAIYHTSITVYNTEYFFNSQGIMQVVPLTSHFGKPIEIRSMGETFIPQEIFQEFLQNLDNFKPGLYELFENNCNDFTKICLEFLNDGILDEEISGMSMKVLKSEKGEALRNLMMGFMP</sequence>
<dbReference type="PANTHER" id="PTHR12378:SF7">
    <property type="entry name" value="DESUMOYLATING ISOPEPTIDASE 1"/>
    <property type="match status" value="1"/>
</dbReference>
<dbReference type="GeneID" id="30198808"/>
<dbReference type="InterPro" id="IPR008580">
    <property type="entry name" value="PPPDE_dom"/>
</dbReference>
<evidence type="ECO:0000313" key="6">
    <source>
        <dbReference type="Proteomes" id="UP000094112"/>
    </source>
</evidence>
<dbReference type="STRING" id="683960.A0A1E3P642"/>
<keyword evidence="2" id="KW-0645">Protease</keyword>
<dbReference type="RefSeq" id="XP_019039931.1">
    <property type="nucleotide sequence ID" value="XM_019181562.1"/>
</dbReference>
<dbReference type="AlphaFoldDB" id="A0A1E3P642"/>
<dbReference type="Gene3D" id="3.90.1720.30">
    <property type="entry name" value="PPPDE domains"/>
    <property type="match status" value="1"/>
</dbReference>
<protein>
    <recommendedName>
        <fullName evidence="4">PPPDE domain-containing protein</fullName>
    </recommendedName>
</protein>
<organism evidence="5 6">
    <name type="scientific">Wickerhamomyces anomalus (strain ATCC 58044 / CBS 1984 / NCYC 433 / NRRL Y-366-8)</name>
    <name type="common">Yeast</name>
    <name type="synonym">Hansenula anomala</name>
    <dbReference type="NCBI Taxonomy" id="683960"/>
    <lineage>
        <taxon>Eukaryota</taxon>
        <taxon>Fungi</taxon>
        <taxon>Dikarya</taxon>
        <taxon>Ascomycota</taxon>
        <taxon>Saccharomycotina</taxon>
        <taxon>Saccharomycetes</taxon>
        <taxon>Phaffomycetales</taxon>
        <taxon>Wickerhamomycetaceae</taxon>
        <taxon>Wickerhamomyces</taxon>
    </lineage>
</organism>
<accession>A0A1E3P642</accession>